<accession>A0A2V1DI82</accession>
<name>A0A2V1DI82_9PLEO</name>
<proteinExistence type="predicted"/>
<evidence type="ECO:0000313" key="2">
    <source>
        <dbReference type="Proteomes" id="UP000244855"/>
    </source>
</evidence>
<evidence type="ECO:0000313" key="1">
    <source>
        <dbReference type="EMBL" id="PVH97571.1"/>
    </source>
</evidence>
<reference evidence="1 2" key="1">
    <citation type="journal article" date="2018" name="Sci. Rep.">
        <title>Comparative genomics provides insights into the lifestyle and reveals functional heterogeneity of dark septate endophytic fungi.</title>
        <authorList>
            <person name="Knapp D.G."/>
            <person name="Nemeth J.B."/>
            <person name="Barry K."/>
            <person name="Hainaut M."/>
            <person name="Henrissat B."/>
            <person name="Johnson J."/>
            <person name="Kuo A."/>
            <person name="Lim J.H.P."/>
            <person name="Lipzen A."/>
            <person name="Nolan M."/>
            <person name="Ohm R.A."/>
            <person name="Tamas L."/>
            <person name="Grigoriev I.V."/>
            <person name="Spatafora J.W."/>
            <person name="Nagy L.G."/>
            <person name="Kovacs G.M."/>
        </authorList>
    </citation>
    <scope>NUCLEOTIDE SEQUENCE [LARGE SCALE GENOMIC DNA]</scope>
    <source>
        <strain evidence="1 2">DSE2036</strain>
    </source>
</reference>
<gene>
    <name evidence="1" type="ORF">DM02DRAFT_79388</name>
</gene>
<dbReference type="OrthoDB" id="3770722at2759"/>
<dbReference type="Proteomes" id="UP000244855">
    <property type="component" value="Unassembled WGS sequence"/>
</dbReference>
<organism evidence="1 2">
    <name type="scientific">Periconia macrospinosa</name>
    <dbReference type="NCBI Taxonomy" id="97972"/>
    <lineage>
        <taxon>Eukaryota</taxon>
        <taxon>Fungi</taxon>
        <taxon>Dikarya</taxon>
        <taxon>Ascomycota</taxon>
        <taxon>Pezizomycotina</taxon>
        <taxon>Dothideomycetes</taxon>
        <taxon>Pleosporomycetidae</taxon>
        <taxon>Pleosporales</taxon>
        <taxon>Massarineae</taxon>
        <taxon>Periconiaceae</taxon>
        <taxon>Periconia</taxon>
    </lineage>
</organism>
<dbReference type="AlphaFoldDB" id="A0A2V1DI82"/>
<sequence length="265" mass="30332">MADEGLPDSPPFLSPQLRLRRLVFLDSAPASPEAIDQTFAPIRQLHGHVHELTHQFSDILRDVGAVPRFSGRSRRTRQPRHNVSNFRLIIPDERIQQPGHFQRNRIFASPFPLHPPPPPGHESWPRPLPEPIVKVATALPKVSYKENQDEYRTLDYIQAQLKVLGHLKNTPADNLTAPMAASFIRRIKPDDGTPTALQALQLCYYMRSLGFDTYALWDQAWGELKFYVAASLTNPLDLLFWVCTFEPSKDPNGLLYRKTRRRARS</sequence>
<dbReference type="EMBL" id="KZ805433">
    <property type="protein sequence ID" value="PVH97571.1"/>
    <property type="molecule type" value="Genomic_DNA"/>
</dbReference>
<keyword evidence="2" id="KW-1185">Reference proteome</keyword>
<protein>
    <submittedName>
        <fullName evidence="1">Uncharacterized protein</fullName>
    </submittedName>
</protein>